<dbReference type="Proteomes" id="UP001165297">
    <property type="component" value="Unassembled WGS sequence"/>
</dbReference>
<evidence type="ECO:0008006" key="4">
    <source>
        <dbReference type="Google" id="ProtNLM"/>
    </source>
</evidence>
<dbReference type="EMBL" id="JAJADQ010000013">
    <property type="protein sequence ID" value="MCB2380073.1"/>
    <property type="molecule type" value="Genomic_DNA"/>
</dbReference>
<comment type="caution">
    <text evidence="2">The sequence shown here is derived from an EMBL/GenBank/DDBJ whole genome shotgun (WGS) entry which is preliminary data.</text>
</comment>
<keyword evidence="3" id="KW-1185">Reference proteome</keyword>
<name>A0ABS8AHZ8_9BACT</name>
<sequence length="105" mass="12141">MIMWLNFIALSKYHCLILQHQNHKTPEQNTKAMKAVFLFVLAAMLTSLQAEATSMPTAPAASQEALVSATDENSADWGPFKRKKYKYKKRRKASKNRRQHRMFGR</sequence>
<feature type="region of interest" description="Disordered" evidence="1">
    <location>
        <begin position="59"/>
        <end position="105"/>
    </location>
</feature>
<organism evidence="2 3">
    <name type="scientific">Hymenobacter nitidus</name>
    <dbReference type="NCBI Taxonomy" id="2880929"/>
    <lineage>
        <taxon>Bacteria</taxon>
        <taxon>Pseudomonadati</taxon>
        <taxon>Bacteroidota</taxon>
        <taxon>Cytophagia</taxon>
        <taxon>Cytophagales</taxon>
        <taxon>Hymenobacteraceae</taxon>
        <taxon>Hymenobacter</taxon>
    </lineage>
</organism>
<proteinExistence type="predicted"/>
<gene>
    <name evidence="2" type="ORF">LGH70_20935</name>
</gene>
<reference evidence="2" key="1">
    <citation type="submission" date="2021-10" db="EMBL/GenBank/DDBJ databases">
        <authorList>
            <person name="Dean J.D."/>
            <person name="Kim M.K."/>
            <person name="Newey C.N."/>
            <person name="Stoker T.S."/>
            <person name="Thompson D.W."/>
            <person name="Grose J.H."/>
        </authorList>
    </citation>
    <scope>NUCLEOTIDE SEQUENCE</scope>
    <source>
        <strain evidence="2">BT635</strain>
    </source>
</reference>
<feature type="compositionally biased region" description="Basic residues" evidence="1">
    <location>
        <begin position="80"/>
        <end position="105"/>
    </location>
</feature>
<protein>
    <recommendedName>
        <fullName evidence="4">Mitochondrial mRNA-processing protein COX24 C-terminal domain-containing protein</fullName>
    </recommendedName>
</protein>
<evidence type="ECO:0000256" key="1">
    <source>
        <dbReference type="SAM" id="MobiDB-lite"/>
    </source>
</evidence>
<dbReference type="RefSeq" id="WP_226189726.1">
    <property type="nucleotide sequence ID" value="NZ_JAJADQ010000013.1"/>
</dbReference>
<accession>A0ABS8AHZ8</accession>
<evidence type="ECO:0000313" key="3">
    <source>
        <dbReference type="Proteomes" id="UP001165297"/>
    </source>
</evidence>
<evidence type="ECO:0000313" key="2">
    <source>
        <dbReference type="EMBL" id="MCB2380073.1"/>
    </source>
</evidence>